<dbReference type="Proteomes" id="UP001158986">
    <property type="component" value="Unassembled WGS sequence"/>
</dbReference>
<keyword evidence="5 8" id="KW-1133">Transmembrane helix</keyword>
<keyword evidence="7" id="KW-0539">Nucleus</keyword>
<keyword evidence="6 8" id="KW-0472">Membrane</keyword>
<reference evidence="10 12" key="1">
    <citation type="submission" date="2021-11" db="EMBL/GenBank/DDBJ databases">
        <authorList>
            <person name="Islam A."/>
            <person name="Islam S."/>
            <person name="Flora M.S."/>
            <person name="Rahman M."/>
            <person name="Ziaur R.M."/>
            <person name="Epstein J.H."/>
            <person name="Hassan M."/>
            <person name="Klassen M."/>
            <person name="Woodard K."/>
            <person name="Webb A."/>
            <person name="Webby R.J."/>
            <person name="El Zowalaty M.E."/>
        </authorList>
    </citation>
    <scope>NUCLEOTIDE SEQUENCE</scope>
    <source>
        <strain evidence="11">Pbs1</strain>
        <strain evidence="10">Pbs3</strain>
    </source>
</reference>
<feature type="chain" id="PRO_5043964547" evidence="9">
    <location>
        <begin position="22"/>
        <end position="553"/>
    </location>
</feature>
<dbReference type="Pfam" id="PF10225">
    <property type="entry name" value="NEMP"/>
    <property type="match status" value="1"/>
</dbReference>
<accession>A0AAU9L6W0</accession>
<sequence>MAYSIQTSVFLVLFLLSQINAIPMFTSTHKNVASEADRMSFQWLDEGVASLGKINNWGQQQTFCFDENASLHIRMDPLNSTLQPTLIQTLGQSREANVLFHLTNTTLWYLQKTAWPLRSVFWAWSELRVIVQSSNIRLLSFTFARSPGLLCRSVLKATHLTSALEQHMPPYVVDAVEKLLYVASILVCEYCVRGCPLQCRELEDDTLCMLKLSPYHAPCITVTGPAEPFIATSTPKLSFDFTFFTYISWVYAQNFFLGLLLFYLSGWLSRSRTFHYMLGAAVGVFFSAFLALYLFQRQARNVTNMLPGAQLVSSLASVATVAVPVTGFVIMPNLYRLGSWAISYLVYVWNRDILFGIPHLGKIYFAFFAFFGCILVWWYQWGASAKLDSEPQDEEEIEEIGSLDDELPPPTNLQLIISRLLKLLGMTLLFYSTSSTEASLLLILLVSITRVFEMIATITYFWYHFEKPGRHSTLISTSEYIEQGQIETERALAQLRNYLKENPDELDKVREDNEIRLRRFTRGRNHLDTATQESMLSRQRNQRRSFWSYCSIQ</sequence>
<dbReference type="GO" id="GO:0005637">
    <property type="term" value="C:nuclear inner membrane"/>
    <property type="evidence" value="ECO:0007669"/>
    <property type="project" value="UniProtKB-SubCell"/>
</dbReference>
<evidence type="ECO:0000313" key="12">
    <source>
        <dbReference type="Proteomes" id="UP001158986"/>
    </source>
</evidence>
<feature type="transmembrane region" description="Helical" evidence="8">
    <location>
        <begin position="438"/>
        <end position="463"/>
    </location>
</feature>
<feature type="transmembrane region" description="Helical" evidence="8">
    <location>
        <begin position="243"/>
        <end position="264"/>
    </location>
</feature>
<evidence type="ECO:0000256" key="1">
    <source>
        <dbReference type="ARBA" id="ARBA00004575"/>
    </source>
</evidence>
<name>A0AAU9L6W0_9STRA</name>
<evidence type="ECO:0000256" key="3">
    <source>
        <dbReference type="ARBA" id="ARBA00022692"/>
    </source>
</evidence>
<evidence type="ECO:0000313" key="13">
    <source>
        <dbReference type="Proteomes" id="UP001160483"/>
    </source>
</evidence>
<evidence type="ECO:0000256" key="5">
    <source>
        <dbReference type="ARBA" id="ARBA00022989"/>
    </source>
</evidence>
<evidence type="ECO:0000256" key="7">
    <source>
        <dbReference type="ARBA" id="ARBA00023242"/>
    </source>
</evidence>
<comment type="caution">
    <text evidence="10">The sequence shown here is derived from an EMBL/GenBank/DDBJ whole genome shotgun (WGS) entry which is preliminary data.</text>
</comment>
<dbReference type="PANTHER" id="PTHR13598:SF1">
    <property type="entry name" value="AT07567P-RELATED"/>
    <property type="match status" value="1"/>
</dbReference>
<dbReference type="AlphaFoldDB" id="A0AAU9L6W0"/>
<dbReference type="EMBL" id="CAKKTJ010000326">
    <property type="protein sequence ID" value="CAH0480843.1"/>
    <property type="molecule type" value="Genomic_DNA"/>
</dbReference>
<evidence type="ECO:0000256" key="9">
    <source>
        <dbReference type="SAM" id="SignalP"/>
    </source>
</evidence>
<keyword evidence="3 8" id="KW-0812">Transmembrane</keyword>
<feature type="transmembrane region" description="Helical" evidence="8">
    <location>
        <begin position="363"/>
        <end position="381"/>
    </location>
</feature>
<dbReference type="InterPro" id="IPR019358">
    <property type="entry name" value="NEMP_fam"/>
</dbReference>
<comment type="similarity">
    <text evidence="2">Belongs to the NEMP family.</text>
</comment>
<dbReference type="PANTHER" id="PTHR13598">
    <property type="entry name" value="AT07567P-RELATED"/>
    <property type="match status" value="1"/>
</dbReference>
<evidence type="ECO:0000256" key="4">
    <source>
        <dbReference type="ARBA" id="ARBA00022729"/>
    </source>
</evidence>
<feature type="transmembrane region" description="Helical" evidence="8">
    <location>
        <begin position="276"/>
        <end position="295"/>
    </location>
</feature>
<proteinExistence type="inferred from homology"/>
<evidence type="ECO:0000256" key="6">
    <source>
        <dbReference type="ARBA" id="ARBA00023136"/>
    </source>
</evidence>
<keyword evidence="12" id="KW-1185">Reference proteome</keyword>
<evidence type="ECO:0000256" key="8">
    <source>
        <dbReference type="SAM" id="Phobius"/>
    </source>
</evidence>
<evidence type="ECO:0000313" key="11">
    <source>
        <dbReference type="EMBL" id="CAH0522750.1"/>
    </source>
</evidence>
<evidence type="ECO:0000313" key="10">
    <source>
        <dbReference type="EMBL" id="CAH0480843.1"/>
    </source>
</evidence>
<organism evidence="10 13">
    <name type="scientific">Peronospora belbahrii</name>
    <dbReference type="NCBI Taxonomy" id="622444"/>
    <lineage>
        <taxon>Eukaryota</taxon>
        <taxon>Sar</taxon>
        <taxon>Stramenopiles</taxon>
        <taxon>Oomycota</taxon>
        <taxon>Peronosporomycetes</taxon>
        <taxon>Peronosporales</taxon>
        <taxon>Peronosporaceae</taxon>
        <taxon>Peronospora</taxon>
    </lineage>
</organism>
<feature type="transmembrane region" description="Helical" evidence="8">
    <location>
        <begin position="315"/>
        <end position="335"/>
    </location>
</feature>
<comment type="subcellular location">
    <subcellularLocation>
        <location evidence="1">Nucleus inner membrane</location>
        <topology evidence="1">Multi-pass membrane protein</topology>
        <orientation evidence="1">Nucleoplasmic side</orientation>
    </subcellularLocation>
</comment>
<evidence type="ECO:0000256" key="2">
    <source>
        <dbReference type="ARBA" id="ARBA00005748"/>
    </source>
</evidence>
<feature type="signal peptide" evidence="9">
    <location>
        <begin position="1"/>
        <end position="21"/>
    </location>
</feature>
<keyword evidence="4 9" id="KW-0732">Signal</keyword>
<protein>
    <submittedName>
        <fullName evidence="10">Uncharacterized protein</fullName>
    </submittedName>
</protein>
<dbReference type="Proteomes" id="UP001160483">
    <property type="component" value="Unassembled WGS sequence"/>
</dbReference>
<gene>
    <name evidence="11" type="ORF">PBS001_LOCUS9175</name>
    <name evidence="10" type="ORF">PBS003_LOCUS7457</name>
</gene>
<dbReference type="EMBL" id="CAKLCB010000394">
    <property type="protein sequence ID" value="CAH0522750.1"/>
    <property type="molecule type" value="Genomic_DNA"/>
</dbReference>